<dbReference type="Proteomes" id="UP000319619">
    <property type="component" value="Unassembled WGS sequence"/>
</dbReference>
<protein>
    <submittedName>
        <fullName evidence="2">Uncharacterized protein</fullName>
    </submittedName>
</protein>
<keyword evidence="1" id="KW-0175">Coiled coil</keyword>
<evidence type="ECO:0000256" key="1">
    <source>
        <dbReference type="SAM" id="Coils"/>
    </source>
</evidence>
<sequence length="136" mass="15442">MSKLATAEVVRKIGLGDVDLDEISEVLRTSELAIKSYRNEVESLRRNEEDLKRSYEEEQKAVDDLTKRLATIHEDNRLAREVFCAEIEGRKEILGVPSSLDLEALDMCSLINERENVQRLVNKTFKGNRGEAGSHP</sequence>
<name>A0A532V1D9_UNCL8</name>
<accession>A0A532V1D9</accession>
<evidence type="ECO:0000313" key="2">
    <source>
        <dbReference type="EMBL" id="TKJ41036.1"/>
    </source>
</evidence>
<proteinExistence type="predicted"/>
<gene>
    <name evidence="2" type="ORF">CEE37_05055</name>
</gene>
<comment type="caution">
    <text evidence="2">The sequence shown here is derived from an EMBL/GenBank/DDBJ whole genome shotgun (WGS) entry which is preliminary data.</text>
</comment>
<feature type="coiled-coil region" evidence="1">
    <location>
        <begin position="20"/>
        <end position="75"/>
    </location>
</feature>
<dbReference type="EMBL" id="NJBN01000003">
    <property type="protein sequence ID" value="TKJ41036.1"/>
    <property type="molecule type" value="Genomic_DNA"/>
</dbReference>
<reference evidence="2 3" key="1">
    <citation type="submission" date="2017-06" db="EMBL/GenBank/DDBJ databases">
        <title>Novel microbial phyla capable of carbon fixation and sulfur reduction in deep-sea sediments.</title>
        <authorList>
            <person name="Huang J."/>
            <person name="Baker B."/>
            <person name="Wang Y."/>
        </authorList>
    </citation>
    <scope>NUCLEOTIDE SEQUENCE [LARGE SCALE GENOMIC DNA]</scope>
    <source>
        <strain evidence="2">B3_LCP</strain>
    </source>
</reference>
<dbReference type="AlphaFoldDB" id="A0A532V1D9"/>
<organism evidence="2 3">
    <name type="scientific">candidate division LCP-89 bacterium B3_LCP</name>
    <dbReference type="NCBI Taxonomy" id="2012998"/>
    <lineage>
        <taxon>Bacteria</taxon>
        <taxon>Pseudomonadati</taxon>
        <taxon>Bacteria division LCP-89</taxon>
    </lineage>
</organism>
<evidence type="ECO:0000313" key="3">
    <source>
        <dbReference type="Proteomes" id="UP000319619"/>
    </source>
</evidence>